<organism evidence="2 3">
    <name type="scientific">Brachionus plicatilis</name>
    <name type="common">Marine rotifer</name>
    <name type="synonym">Brachionus muelleri</name>
    <dbReference type="NCBI Taxonomy" id="10195"/>
    <lineage>
        <taxon>Eukaryota</taxon>
        <taxon>Metazoa</taxon>
        <taxon>Spiralia</taxon>
        <taxon>Gnathifera</taxon>
        <taxon>Rotifera</taxon>
        <taxon>Eurotatoria</taxon>
        <taxon>Monogononta</taxon>
        <taxon>Pseudotrocha</taxon>
        <taxon>Ploima</taxon>
        <taxon>Brachionidae</taxon>
        <taxon>Brachionus</taxon>
    </lineage>
</organism>
<evidence type="ECO:0000313" key="2">
    <source>
        <dbReference type="EMBL" id="RNA13819.1"/>
    </source>
</evidence>
<dbReference type="EMBL" id="REGN01005323">
    <property type="protein sequence ID" value="RNA13819.1"/>
    <property type="molecule type" value="Genomic_DNA"/>
</dbReference>
<feature type="compositionally biased region" description="Polar residues" evidence="1">
    <location>
        <begin position="1"/>
        <end position="16"/>
    </location>
</feature>
<gene>
    <name evidence="2" type="ORF">BpHYR1_028602</name>
</gene>
<keyword evidence="3" id="KW-1185">Reference proteome</keyword>
<protein>
    <submittedName>
        <fullName evidence="2">Uncharacterized protein</fullName>
    </submittedName>
</protein>
<sequence length="106" mass="12562">MSFNPTSEPTYNNVVLSKNDRNGLGYEEEEQEKRSEGYRIHIFQIIEKTKKWQSRKAALEELCELDPSRIRFSMEIHMMPQVEYVEYPTILSFWSINTITPLMIEG</sequence>
<evidence type="ECO:0000313" key="3">
    <source>
        <dbReference type="Proteomes" id="UP000276133"/>
    </source>
</evidence>
<feature type="region of interest" description="Disordered" evidence="1">
    <location>
        <begin position="1"/>
        <end position="33"/>
    </location>
</feature>
<accession>A0A3M7QRI4</accession>
<proteinExistence type="predicted"/>
<comment type="caution">
    <text evidence="2">The sequence shown here is derived from an EMBL/GenBank/DDBJ whole genome shotgun (WGS) entry which is preliminary data.</text>
</comment>
<dbReference type="Proteomes" id="UP000276133">
    <property type="component" value="Unassembled WGS sequence"/>
</dbReference>
<name>A0A3M7QRI4_BRAPC</name>
<dbReference type="AlphaFoldDB" id="A0A3M7QRI4"/>
<evidence type="ECO:0000256" key="1">
    <source>
        <dbReference type="SAM" id="MobiDB-lite"/>
    </source>
</evidence>
<reference evidence="2 3" key="1">
    <citation type="journal article" date="2018" name="Sci. Rep.">
        <title>Genomic signatures of local adaptation to the degree of environmental predictability in rotifers.</title>
        <authorList>
            <person name="Franch-Gras L."/>
            <person name="Hahn C."/>
            <person name="Garcia-Roger E.M."/>
            <person name="Carmona M.J."/>
            <person name="Serra M."/>
            <person name="Gomez A."/>
        </authorList>
    </citation>
    <scope>NUCLEOTIDE SEQUENCE [LARGE SCALE GENOMIC DNA]</scope>
    <source>
        <strain evidence="2">HYR1</strain>
    </source>
</reference>